<name>A0ABY5L3J3_9SPHN</name>
<reference evidence="1" key="1">
    <citation type="submission" date="2022-07" db="EMBL/GenBank/DDBJ databases">
        <title>Sphingomonas sp. nov., a novel bacterium isolated from the north slope of the Mount Everest.</title>
        <authorList>
            <person name="Cui X."/>
            <person name="Liu Y."/>
        </authorList>
    </citation>
    <scope>NUCLEOTIDE SEQUENCE</scope>
    <source>
        <strain evidence="1">S5-59</strain>
    </source>
</reference>
<gene>
    <name evidence="1" type="ORF">NMP03_09890</name>
</gene>
<proteinExistence type="predicted"/>
<organism evidence="1 2">
    <name type="scientific">Sphingomonas qomolangmaensis</name>
    <dbReference type="NCBI Taxonomy" id="2918765"/>
    <lineage>
        <taxon>Bacteria</taxon>
        <taxon>Pseudomonadati</taxon>
        <taxon>Pseudomonadota</taxon>
        <taxon>Alphaproteobacteria</taxon>
        <taxon>Sphingomonadales</taxon>
        <taxon>Sphingomonadaceae</taxon>
        <taxon>Sphingomonas</taxon>
    </lineage>
</organism>
<accession>A0ABY5L3J3</accession>
<evidence type="ECO:0000313" key="2">
    <source>
        <dbReference type="Proteomes" id="UP001058533"/>
    </source>
</evidence>
<sequence length="121" mass="12980">MPIMLVLLLSLLQAGSDPQQLLAAHAKLTQAEIPCRATADDREIVVCAARDADRYRVPYITPTEGDPKIVDVPGERSRLIAQTNNCQELRNNLTGCGMAGVSMTAGNGRGAMIEKPRPLAP</sequence>
<dbReference type="Proteomes" id="UP001058533">
    <property type="component" value="Chromosome"/>
</dbReference>
<keyword evidence="2" id="KW-1185">Reference proteome</keyword>
<dbReference type="RefSeq" id="WP_256505201.1">
    <property type="nucleotide sequence ID" value="NZ_CP101740.1"/>
</dbReference>
<evidence type="ECO:0000313" key="1">
    <source>
        <dbReference type="EMBL" id="UUL81520.1"/>
    </source>
</evidence>
<dbReference type="EMBL" id="CP101740">
    <property type="protein sequence ID" value="UUL81520.1"/>
    <property type="molecule type" value="Genomic_DNA"/>
</dbReference>
<protein>
    <submittedName>
        <fullName evidence="1">Uncharacterized protein</fullName>
    </submittedName>
</protein>